<keyword evidence="1" id="KW-0812">Transmembrane</keyword>
<keyword evidence="1" id="KW-0472">Membrane</keyword>
<keyword evidence="1" id="KW-1133">Transmembrane helix</keyword>
<protein>
    <submittedName>
        <fullName evidence="2">Uncharacterized protein</fullName>
    </submittedName>
</protein>
<name>A0AAN5DCG5_9BILA</name>
<feature type="transmembrane region" description="Helical" evidence="1">
    <location>
        <begin position="41"/>
        <end position="67"/>
    </location>
</feature>
<accession>A0AAN5DCG5</accession>
<dbReference type="Proteomes" id="UP001328107">
    <property type="component" value="Unassembled WGS sequence"/>
</dbReference>
<feature type="transmembrane region" description="Helical" evidence="1">
    <location>
        <begin position="162"/>
        <end position="183"/>
    </location>
</feature>
<evidence type="ECO:0000256" key="1">
    <source>
        <dbReference type="SAM" id="Phobius"/>
    </source>
</evidence>
<reference evidence="3" key="1">
    <citation type="submission" date="2022-10" db="EMBL/GenBank/DDBJ databases">
        <title>Genome assembly of Pristionchus species.</title>
        <authorList>
            <person name="Yoshida K."/>
            <person name="Sommer R.J."/>
        </authorList>
    </citation>
    <scope>NUCLEOTIDE SEQUENCE [LARGE SCALE GENOMIC DNA]</scope>
    <source>
        <strain evidence="3">RS5460</strain>
    </source>
</reference>
<organism evidence="2 3">
    <name type="scientific">Pristionchus mayeri</name>
    <dbReference type="NCBI Taxonomy" id="1317129"/>
    <lineage>
        <taxon>Eukaryota</taxon>
        <taxon>Metazoa</taxon>
        <taxon>Ecdysozoa</taxon>
        <taxon>Nematoda</taxon>
        <taxon>Chromadorea</taxon>
        <taxon>Rhabditida</taxon>
        <taxon>Rhabditina</taxon>
        <taxon>Diplogasteromorpha</taxon>
        <taxon>Diplogasteroidea</taxon>
        <taxon>Neodiplogasteridae</taxon>
        <taxon>Pristionchus</taxon>
    </lineage>
</organism>
<dbReference type="AlphaFoldDB" id="A0AAN5DCG5"/>
<proteinExistence type="predicted"/>
<comment type="caution">
    <text evidence="2">The sequence shown here is derived from an EMBL/GenBank/DDBJ whole genome shotgun (WGS) entry which is preliminary data.</text>
</comment>
<gene>
    <name evidence="2" type="ORF">PMAYCL1PPCAC_29770</name>
</gene>
<feature type="transmembrane region" description="Helical" evidence="1">
    <location>
        <begin position="82"/>
        <end position="101"/>
    </location>
</feature>
<dbReference type="EMBL" id="BTRK01000006">
    <property type="protein sequence ID" value="GMR59575.1"/>
    <property type="molecule type" value="Genomic_DNA"/>
</dbReference>
<keyword evidence="3" id="KW-1185">Reference proteome</keyword>
<evidence type="ECO:0000313" key="2">
    <source>
        <dbReference type="EMBL" id="GMR59575.1"/>
    </source>
</evidence>
<sequence length="312" mass="35167">MPSRSLFGILHFSLGSISLCICLAVLSVIGDAPFFPNPFLLLFAFQTMASSLALLVVTVPLACMIAMDQSYFLHPKFIEIPGHLFTFFLFFILSTQFFITLRRIIRTWSENTVDVVFQQCYLLHFQLLFATLFSLGATVFLSKRENISYFNHSLMAWRVNKMDWYITCGFSAVFAFILIVLNLPTMRLMLARKALDNVVDLDDDDPFSHWRNSFHSLIRHLVADSILLVLFCFPLPISLSGNPEGTSSLLPALSLLRSIGCSLWPVLSTVYCSNTLRDSIIQRFYTIQSSRSTITGAPPAHHSHGGVKMFGV</sequence>
<feature type="transmembrane region" description="Helical" evidence="1">
    <location>
        <begin position="217"/>
        <end position="237"/>
    </location>
</feature>
<feature type="transmembrane region" description="Helical" evidence="1">
    <location>
        <begin position="6"/>
        <end position="29"/>
    </location>
</feature>
<feature type="transmembrane region" description="Helical" evidence="1">
    <location>
        <begin position="249"/>
        <end position="273"/>
    </location>
</feature>
<feature type="transmembrane region" description="Helical" evidence="1">
    <location>
        <begin position="121"/>
        <end position="142"/>
    </location>
</feature>
<evidence type="ECO:0000313" key="3">
    <source>
        <dbReference type="Proteomes" id="UP001328107"/>
    </source>
</evidence>